<dbReference type="CDD" id="cd00038">
    <property type="entry name" value="CAP_ED"/>
    <property type="match status" value="1"/>
</dbReference>
<evidence type="ECO:0000313" key="7">
    <source>
        <dbReference type="Proteomes" id="UP001163882"/>
    </source>
</evidence>
<dbReference type="PANTHER" id="PTHR24567">
    <property type="entry name" value="CRP FAMILY TRANSCRIPTIONAL REGULATORY PROTEIN"/>
    <property type="match status" value="1"/>
</dbReference>
<proteinExistence type="predicted"/>
<dbReference type="InterPro" id="IPR014710">
    <property type="entry name" value="RmlC-like_jellyroll"/>
</dbReference>
<dbReference type="SMART" id="SM00100">
    <property type="entry name" value="cNMP"/>
    <property type="match status" value="1"/>
</dbReference>
<dbReference type="EMBL" id="CP107716">
    <property type="protein sequence ID" value="UYQ71181.1"/>
    <property type="molecule type" value="Genomic_DNA"/>
</dbReference>
<dbReference type="Pfam" id="PF13545">
    <property type="entry name" value="HTH_Crp_2"/>
    <property type="match status" value="1"/>
</dbReference>
<feature type="domain" description="HTH crp-type" evidence="5">
    <location>
        <begin position="148"/>
        <end position="221"/>
    </location>
</feature>
<dbReference type="Gene3D" id="2.60.120.10">
    <property type="entry name" value="Jelly Rolls"/>
    <property type="match status" value="1"/>
</dbReference>
<dbReference type="Pfam" id="PF00027">
    <property type="entry name" value="cNMP_binding"/>
    <property type="match status" value="1"/>
</dbReference>
<dbReference type="PRINTS" id="PR00034">
    <property type="entry name" value="HTHCRP"/>
</dbReference>
<dbReference type="InterPro" id="IPR018490">
    <property type="entry name" value="cNMP-bd_dom_sf"/>
</dbReference>
<dbReference type="InterPro" id="IPR036390">
    <property type="entry name" value="WH_DNA-bd_sf"/>
</dbReference>
<evidence type="ECO:0000256" key="3">
    <source>
        <dbReference type="ARBA" id="ARBA00023163"/>
    </source>
</evidence>
<keyword evidence="1" id="KW-0805">Transcription regulation</keyword>
<dbReference type="Gene3D" id="1.10.10.10">
    <property type="entry name" value="Winged helix-like DNA-binding domain superfamily/Winged helix DNA-binding domain"/>
    <property type="match status" value="1"/>
</dbReference>
<evidence type="ECO:0000259" key="5">
    <source>
        <dbReference type="PROSITE" id="PS51063"/>
    </source>
</evidence>
<sequence>MSLLSREQMRQFSLFERLSEEAFDEILSAASARNYSTGRSVFEQGGEAREFYVLVQGKLKVSQVTEDGQQVIIRIVVPGDLFGIARALQRVDYPGTATAVVDSSVLAWPMSYWDRFVEKDAALAVSAMQTVGQRLQESHARLREMATEEVERRVAHTVLRLIEQSGKPESGGIRIDFPISKQDLAEMSGTTLHTVSRIMSGWQERGLVSTGRQKLLVCDHDRLLDLAESGPER</sequence>
<evidence type="ECO:0000313" key="6">
    <source>
        <dbReference type="EMBL" id="UYQ71181.1"/>
    </source>
</evidence>
<evidence type="ECO:0000256" key="2">
    <source>
        <dbReference type="ARBA" id="ARBA00023125"/>
    </source>
</evidence>
<dbReference type="InterPro" id="IPR036388">
    <property type="entry name" value="WH-like_DNA-bd_sf"/>
</dbReference>
<dbReference type="InterPro" id="IPR012318">
    <property type="entry name" value="HTH_CRP"/>
</dbReference>
<dbReference type="InterPro" id="IPR050397">
    <property type="entry name" value="Env_Response_Regulators"/>
</dbReference>
<accession>A0ABY6IKR4</accession>
<dbReference type="PROSITE" id="PS50042">
    <property type="entry name" value="CNMP_BINDING_3"/>
    <property type="match status" value="1"/>
</dbReference>
<dbReference type="SUPFAM" id="SSF46785">
    <property type="entry name" value="Winged helix' DNA-binding domain"/>
    <property type="match status" value="1"/>
</dbReference>
<reference evidence="6" key="1">
    <citation type="submission" date="2022-10" db="EMBL/GenBank/DDBJ databases">
        <title>YIM 151497 complete genome.</title>
        <authorList>
            <person name="Chen X."/>
        </authorList>
    </citation>
    <scope>NUCLEOTIDE SEQUENCE</scope>
    <source>
        <strain evidence="6">YIM 151497</strain>
    </source>
</reference>
<evidence type="ECO:0000256" key="1">
    <source>
        <dbReference type="ARBA" id="ARBA00023015"/>
    </source>
</evidence>
<dbReference type="SUPFAM" id="SSF51206">
    <property type="entry name" value="cAMP-binding domain-like"/>
    <property type="match status" value="1"/>
</dbReference>
<keyword evidence="7" id="KW-1185">Reference proteome</keyword>
<organism evidence="6 7">
    <name type="scientific">Pelagibacterium flavum</name>
    <dbReference type="NCBI Taxonomy" id="2984530"/>
    <lineage>
        <taxon>Bacteria</taxon>
        <taxon>Pseudomonadati</taxon>
        <taxon>Pseudomonadota</taxon>
        <taxon>Alphaproteobacteria</taxon>
        <taxon>Hyphomicrobiales</taxon>
        <taxon>Devosiaceae</taxon>
        <taxon>Pelagibacterium</taxon>
    </lineage>
</organism>
<dbReference type="RefSeq" id="WP_264224841.1">
    <property type="nucleotide sequence ID" value="NZ_CP107716.1"/>
</dbReference>
<dbReference type="PROSITE" id="PS51063">
    <property type="entry name" value="HTH_CRP_2"/>
    <property type="match status" value="1"/>
</dbReference>
<protein>
    <submittedName>
        <fullName evidence="6">Crp/Fnr family transcriptional regulator</fullName>
    </submittedName>
</protein>
<keyword evidence="2" id="KW-0238">DNA-binding</keyword>
<name>A0ABY6IKR4_9HYPH</name>
<keyword evidence="3" id="KW-0804">Transcription</keyword>
<dbReference type="SMART" id="SM00419">
    <property type="entry name" value="HTH_CRP"/>
    <property type="match status" value="1"/>
</dbReference>
<dbReference type="InterPro" id="IPR000595">
    <property type="entry name" value="cNMP-bd_dom"/>
</dbReference>
<dbReference type="Proteomes" id="UP001163882">
    <property type="component" value="Chromosome"/>
</dbReference>
<gene>
    <name evidence="6" type="ORF">OF122_14140</name>
</gene>
<dbReference type="PANTHER" id="PTHR24567:SF28">
    <property type="entry name" value="LISTERIOLYSIN REGULATORY PROTEIN"/>
    <property type="match status" value="1"/>
</dbReference>
<feature type="domain" description="Cyclic nucleotide-binding" evidence="4">
    <location>
        <begin position="14"/>
        <end position="111"/>
    </location>
</feature>
<evidence type="ECO:0000259" key="4">
    <source>
        <dbReference type="PROSITE" id="PS50042"/>
    </source>
</evidence>